<evidence type="ECO:0000259" key="6">
    <source>
        <dbReference type="Pfam" id="PF03016"/>
    </source>
</evidence>
<evidence type="ECO:0000256" key="3">
    <source>
        <dbReference type="ARBA" id="ARBA00022676"/>
    </source>
</evidence>
<evidence type="ECO:0000256" key="5">
    <source>
        <dbReference type="ARBA" id="ARBA00023034"/>
    </source>
</evidence>
<dbReference type="GO" id="GO:0000139">
    <property type="term" value="C:Golgi membrane"/>
    <property type="evidence" value="ECO:0007669"/>
    <property type="project" value="UniProtKB-SubCell"/>
</dbReference>
<dbReference type="KEGG" id="qsa:O6P43_002547"/>
<reference evidence="7" key="1">
    <citation type="journal article" date="2023" name="Science">
        <title>Elucidation of the pathway for biosynthesis of saponin adjuvants from the soapbark tree.</title>
        <authorList>
            <person name="Reed J."/>
            <person name="Orme A."/>
            <person name="El-Demerdash A."/>
            <person name="Owen C."/>
            <person name="Martin L.B.B."/>
            <person name="Misra R.C."/>
            <person name="Kikuchi S."/>
            <person name="Rejzek M."/>
            <person name="Martin A.C."/>
            <person name="Harkess A."/>
            <person name="Leebens-Mack J."/>
            <person name="Louveau T."/>
            <person name="Stephenson M.J."/>
            <person name="Osbourn A."/>
        </authorList>
    </citation>
    <scope>NUCLEOTIDE SEQUENCE</scope>
    <source>
        <strain evidence="7">S10</strain>
    </source>
</reference>
<keyword evidence="3 7" id="KW-0808">Transferase</keyword>
<evidence type="ECO:0000313" key="7">
    <source>
        <dbReference type="EMBL" id="KAJ7979113.1"/>
    </source>
</evidence>
<keyword evidence="4" id="KW-0812">Transmembrane</keyword>
<feature type="domain" description="Exostosin GT47" evidence="6">
    <location>
        <begin position="63"/>
        <end position="222"/>
    </location>
</feature>
<proteinExistence type="inferred from homology"/>
<evidence type="ECO:0000256" key="2">
    <source>
        <dbReference type="ARBA" id="ARBA00010271"/>
    </source>
</evidence>
<gene>
    <name evidence="7" type="ORF">O6P43_002547</name>
</gene>
<dbReference type="InterPro" id="IPR040911">
    <property type="entry name" value="Exostosin_GT47"/>
</dbReference>
<dbReference type="InterPro" id="IPR004263">
    <property type="entry name" value="Exostosin"/>
</dbReference>
<dbReference type="PANTHER" id="PTHR11062:SF282">
    <property type="entry name" value="XYLOGLUCAN GALACTOSYLTRANSFERASE GT11-RELATED"/>
    <property type="match status" value="1"/>
</dbReference>
<dbReference type="Pfam" id="PF03016">
    <property type="entry name" value="Exostosin_GT47"/>
    <property type="match status" value="1"/>
</dbReference>
<keyword evidence="8" id="KW-1185">Reference proteome</keyword>
<comment type="caution">
    <text evidence="7">The sequence shown here is derived from an EMBL/GenBank/DDBJ whole genome shotgun (WGS) entry which is preliminary data.</text>
</comment>
<sequence>MHALKPKHPLKFADNPNNLTPQVTGNFTVSDRILVNDTKNKQDPVIGIGVNNISEQVSPAPMAIYVPYYPGLDVGQDLWGFNTSVRDASPKALVKWLAQRPEWKRMWGRDHFLVGGRIGLDYRRRTGNDSDWGTKLTNLPEARNMSLLPIESGTYNNEFPIPYPTYFHPSSDDEVLQWQRRMRRKKRPYLFSFSGAPRPESPDAIRNELIEQCQSSVTCKFLGCYHGA</sequence>
<evidence type="ECO:0000313" key="8">
    <source>
        <dbReference type="Proteomes" id="UP001163823"/>
    </source>
</evidence>
<comment type="subcellular location">
    <subcellularLocation>
        <location evidence="1">Golgi apparatus membrane</location>
        <topology evidence="1">Single-pass type II membrane protein</topology>
    </subcellularLocation>
</comment>
<comment type="similarity">
    <text evidence="2">Belongs to the glycosyltransferase 47 family.</text>
</comment>
<dbReference type="Proteomes" id="UP001163823">
    <property type="component" value="Chromosome 2"/>
</dbReference>
<dbReference type="AlphaFoldDB" id="A0AAD7QCP8"/>
<name>A0AAD7QCP8_QUISA</name>
<dbReference type="GO" id="GO:0016757">
    <property type="term" value="F:glycosyltransferase activity"/>
    <property type="evidence" value="ECO:0007669"/>
    <property type="project" value="UniProtKB-KW"/>
</dbReference>
<keyword evidence="4" id="KW-0735">Signal-anchor</keyword>
<keyword evidence="3 7" id="KW-0328">Glycosyltransferase</keyword>
<evidence type="ECO:0000256" key="1">
    <source>
        <dbReference type="ARBA" id="ARBA00004323"/>
    </source>
</evidence>
<dbReference type="PANTHER" id="PTHR11062">
    <property type="entry name" value="EXOSTOSIN HEPARAN SULFATE GLYCOSYLTRANSFERASE -RELATED"/>
    <property type="match status" value="1"/>
</dbReference>
<dbReference type="EMBL" id="JARAOO010000002">
    <property type="protein sequence ID" value="KAJ7979113.1"/>
    <property type="molecule type" value="Genomic_DNA"/>
</dbReference>
<accession>A0AAD7QCP8</accession>
<evidence type="ECO:0000256" key="4">
    <source>
        <dbReference type="ARBA" id="ARBA00022968"/>
    </source>
</evidence>
<organism evidence="7 8">
    <name type="scientific">Quillaja saponaria</name>
    <name type="common">Soap bark tree</name>
    <dbReference type="NCBI Taxonomy" id="32244"/>
    <lineage>
        <taxon>Eukaryota</taxon>
        <taxon>Viridiplantae</taxon>
        <taxon>Streptophyta</taxon>
        <taxon>Embryophyta</taxon>
        <taxon>Tracheophyta</taxon>
        <taxon>Spermatophyta</taxon>
        <taxon>Magnoliopsida</taxon>
        <taxon>eudicotyledons</taxon>
        <taxon>Gunneridae</taxon>
        <taxon>Pentapetalae</taxon>
        <taxon>rosids</taxon>
        <taxon>fabids</taxon>
        <taxon>Fabales</taxon>
        <taxon>Quillajaceae</taxon>
        <taxon>Quillaja</taxon>
    </lineage>
</organism>
<keyword evidence="5" id="KW-0333">Golgi apparatus</keyword>
<protein>
    <submittedName>
        <fullName evidence="7">Xyloglucan galactosyltransferase KATAMARI1-like</fullName>
    </submittedName>
</protein>